<reference evidence="1" key="2">
    <citation type="submission" date="2020-11" db="EMBL/GenBank/DDBJ databases">
        <authorList>
            <person name="McCartney M.A."/>
            <person name="Auch B."/>
            <person name="Kono T."/>
            <person name="Mallez S."/>
            <person name="Becker A."/>
            <person name="Gohl D.M."/>
            <person name="Silverstein K.A.T."/>
            <person name="Koren S."/>
            <person name="Bechman K.B."/>
            <person name="Herman A."/>
            <person name="Abrahante J.E."/>
            <person name="Garbe J."/>
        </authorList>
    </citation>
    <scope>NUCLEOTIDE SEQUENCE</scope>
    <source>
        <strain evidence="1">Duluth1</strain>
        <tissue evidence="1">Whole animal</tissue>
    </source>
</reference>
<comment type="caution">
    <text evidence="1">The sequence shown here is derived from an EMBL/GenBank/DDBJ whole genome shotgun (WGS) entry which is preliminary data.</text>
</comment>
<protein>
    <submittedName>
        <fullName evidence="1">Uncharacterized protein</fullName>
    </submittedName>
</protein>
<gene>
    <name evidence="1" type="ORF">DPMN_031414</name>
</gene>
<dbReference type="Proteomes" id="UP000828390">
    <property type="component" value="Unassembled WGS sequence"/>
</dbReference>
<name>A0A9D4M329_DREPO</name>
<dbReference type="EMBL" id="JAIWYP010000002">
    <property type="protein sequence ID" value="KAH3868272.1"/>
    <property type="molecule type" value="Genomic_DNA"/>
</dbReference>
<keyword evidence="2" id="KW-1185">Reference proteome</keyword>
<dbReference type="AlphaFoldDB" id="A0A9D4M329"/>
<sequence length="54" mass="6273">MYTSGLLEQWLMLSQKTEYHDEQHEDPVLKASRTKVIICTTMYREVRVSLGSLG</sequence>
<proteinExistence type="predicted"/>
<organism evidence="1 2">
    <name type="scientific">Dreissena polymorpha</name>
    <name type="common">Zebra mussel</name>
    <name type="synonym">Mytilus polymorpha</name>
    <dbReference type="NCBI Taxonomy" id="45954"/>
    <lineage>
        <taxon>Eukaryota</taxon>
        <taxon>Metazoa</taxon>
        <taxon>Spiralia</taxon>
        <taxon>Lophotrochozoa</taxon>
        <taxon>Mollusca</taxon>
        <taxon>Bivalvia</taxon>
        <taxon>Autobranchia</taxon>
        <taxon>Heteroconchia</taxon>
        <taxon>Euheterodonta</taxon>
        <taxon>Imparidentia</taxon>
        <taxon>Neoheterodontei</taxon>
        <taxon>Myida</taxon>
        <taxon>Dreissenoidea</taxon>
        <taxon>Dreissenidae</taxon>
        <taxon>Dreissena</taxon>
    </lineage>
</organism>
<evidence type="ECO:0000313" key="1">
    <source>
        <dbReference type="EMBL" id="KAH3868272.1"/>
    </source>
</evidence>
<reference evidence="1" key="1">
    <citation type="journal article" date="2019" name="bioRxiv">
        <title>The Genome of the Zebra Mussel, Dreissena polymorpha: A Resource for Invasive Species Research.</title>
        <authorList>
            <person name="McCartney M.A."/>
            <person name="Auch B."/>
            <person name="Kono T."/>
            <person name="Mallez S."/>
            <person name="Zhang Y."/>
            <person name="Obille A."/>
            <person name="Becker A."/>
            <person name="Abrahante J.E."/>
            <person name="Garbe J."/>
            <person name="Badalamenti J.P."/>
            <person name="Herman A."/>
            <person name="Mangelson H."/>
            <person name="Liachko I."/>
            <person name="Sullivan S."/>
            <person name="Sone E.D."/>
            <person name="Koren S."/>
            <person name="Silverstein K.A.T."/>
            <person name="Beckman K.B."/>
            <person name="Gohl D.M."/>
        </authorList>
    </citation>
    <scope>NUCLEOTIDE SEQUENCE</scope>
    <source>
        <strain evidence="1">Duluth1</strain>
        <tissue evidence="1">Whole animal</tissue>
    </source>
</reference>
<evidence type="ECO:0000313" key="2">
    <source>
        <dbReference type="Proteomes" id="UP000828390"/>
    </source>
</evidence>
<accession>A0A9D4M329</accession>